<reference evidence="2 3" key="1">
    <citation type="submission" date="2022-06" db="EMBL/GenBank/DDBJ databases">
        <title>Roseomonas CN29.</title>
        <authorList>
            <person name="Cheng Y."/>
            <person name="He X."/>
        </authorList>
    </citation>
    <scope>NUCLEOTIDE SEQUENCE [LARGE SCALE GENOMIC DNA]</scope>
    <source>
        <strain evidence="2 3">CN29</strain>
    </source>
</reference>
<dbReference type="RefSeq" id="WP_257714479.1">
    <property type="nucleotide sequence ID" value="NZ_JANJOU010000001.1"/>
</dbReference>
<evidence type="ECO:0000313" key="2">
    <source>
        <dbReference type="EMBL" id="MCR0980810.1"/>
    </source>
</evidence>
<keyword evidence="3" id="KW-1185">Reference proteome</keyword>
<keyword evidence="1" id="KW-0812">Transmembrane</keyword>
<proteinExistence type="predicted"/>
<sequence>MRALKILVAVMGVLIIGGTVTLVVMIIQRAGKAVPAAPVAAAADLSLRQPPGTRIAGVAPGAEGRLAVWVQRPDGERLVILDTRSGAVLGEIRVAE</sequence>
<gene>
    <name evidence="2" type="ORF">NRP21_01965</name>
</gene>
<organism evidence="2 3">
    <name type="scientific">Roseomonas populi</name>
    <dbReference type="NCBI Taxonomy" id="3121582"/>
    <lineage>
        <taxon>Bacteria</taxon>
        <taxon>Pseudomonadati</taxon>
        <taxon>Pseudomonadota</taxon>
        <taxon>Alphaproteobacteria</taxon>
        <taxon>Acetobacterales</taxon>
        <taxon>Roseomonadaceae</taxon>
        <taxon>Roseomonas</taxon>
    </lineage>
</organism>
<evidence type="ECO:0000256" key="1">
    <source>
        <dbReference type="SAM" id="Phobius"/>
    </source>
</evidence>
<dbReference type="Proteomes" id="UP001524642">
    <property type="component" value="Unassembled WGS sequence"/>
</dbReference>
<name>A0ABT1WY94_9PROT</name>
<keyword evidence="1" id="KW-0472">Membrane</keyword>
<dbReference type="InterPro" id="IPR045519">
    <property type="entry name" value="DUF6476"/>
</dbReference>
<accession>A0ABT1WY94</accession>
<dbReference type="EMBL" id="JANJOU010000001">
    <property type="protein sequence ID" value="MCR0980810.1"/>
    <property type="molecule type" value="Genomic_DNA"/>
</dbReference>
<dbReference type="Pfam" id="PF20082">
    <property type="entry name" value="DUF6476"/>
    <property type="match status" value="1"/>
</dbReference>
<evidence type="ECO:0000313" key="3">
    <source>
        <dbReference type="Proteomes" id="UP001524642"/>
    </source>
</evidence>
<protein>
    <submittedName>
        <fullName evidence="2">DUF6476 family protein</fullName>
    </submittedName>
</protein>
<comment type="caution">
    <text evidence="2">The sequence shown here is derived from an EMBL/GenBank/DDBJ whole genome shotgun (WGS) entry which is preliminary data.</text>
</comment>
<keyword evidence="1" id="KW-1133">Transmembrane helix</keyword>
<feature type="transmembrane region" description="Helical" evidence="1">
    <location>
        <begin position="6"/>
        <end position="27"/>
    </location>
</feature>